<feature type="region of interest" description="Disordered" evidence="1">
    <location>
        <begin position="51"/>
        <end position="74"/>
    </location>
</feature>
<dbReference type="AlphaFoldDB" id="V2XR34"/>
<comment type="caution">
    <text evidence="2">The sequence shown here is derived from an EMBL/GenBank/DDBJ whole genome shotgun (WGS) entry which is preliminary data.</text>
</comment>
<evidence type="ECO:0000313" key="3">
    <source>
        <dbReference type="Proteomes" id="UP000017559"/>
    </source>
</evidence>
<evidence type="ECO:0000256" key="1">
    <source>
        <dbReference type="SAM" id="MobiDB-lite"/>
    </source>
</evidence>
<sequence length="74" mass="8166">MSSYAYNPPSSPTYGFFPTGMTSPNAFPSFHHDPRQAHAMYAHAFQPSSYANIAHTGTQPQQSQGSQKKFASRK</sequence>
<evidence type="ECO:0000313" key="2">
    <source>
        <dbReference type="EMBL" id="ESK96187.1"/>
    </source>
</evidence>
<keyword evidence="3" id="KW-1185">Reference proteome</keyword>
<dbReference type="Proteomes" id="UP000017559">
    <property type="component" value="Unassembled WGS sequence"/>
</dbReference>
<accession>V2XR34</accession>
<dbReference type="KEGG" id="mrr:Moror_7261"/>
<dbReference type="OrthoDB" id="3257074at2759"/>
<proteinExistence type="predicted"/>
<dbReference type="HOGENOM" id="CLU_200672_0_0_1"/>
<name>V2XR34_MONRO</name>
<reference evidence="2 3" key="1">
    <citation type="journal article" date="2014" name="BMC Genomics">
        <title>Genome and secretome analysis of the hemibiotrophic fungal pathogen, Moniliophthora roreri, which causes frosty pod rot disease of cacao: mechanisms of the biotrophic and necrotrophic phases.</title>
        <authorList>
            <person name="Meinhardt L.W."/>
            <person name="Costa G.G.L."/>
            <person name="Thomazella D.P.T."/>
            <person name="Teixeira P.J.P.L."/>
            <person name="Carazzolle M.F."/>
            <person name="Schuster S.C."/>
            <person name="Carlson J.E."/>
            <person name="Guiltinan M.J."/>
            <person name="Mieczkowski P."/>
            <person name="Farmer A."/>
            <person name="Ramaraj T."/>
            <person name="Crozier J."/>
            <person name="Davis R.E."/>
            <person name="Shao J."/>
            <person name="Melnick R.L."/>
            <person name="Pereira G.A.G."/>
            <person name="Bailey B.A."/>
        </authorList>
    </citation>
    <scope>NUCLEOTIDE SEQUENCE [LARGE SCALE GENOMIC DNA]</scope>
    <source>
        <strain evidence="2 3">MCA 2997</strain>
    </source>
</reference>
<dbReference type="EMBL" id="AWSO01000053">
    <property type="protein sequence ID" value="ESK96187.1"/>
    <property type="molecule type" value="Genomic_DNA"/>
</dbReference>
<feature type="compositionally biased region" description="Low complexity" evidence="1">
    <location>
        <begin position="56"/>
        <end position="74"/>
    </location>
</feature>
<gene>
    <name evidence="2" type="ORF">Moror_7261</name>
</gene>
<organism evidence="2 3">
    <name type="scientific">Moniliophthora roreri (strain MCA 2997)</name>
    <name type="common">Cocoa frosty pod rot fungus</name>
    <name type="synonym">Crinipellis roreri</name>
    <dbReference type="NCBI Taxonomy" id="1381753"/>
    <lineage>
        <taxon>Eukaryota</taxon>
        <taxon>Fungi</taxon>
        <taxon>Dikarya</taxon>
        <taxon>Basidiomycota</taxon>
        <taxon>Agaricomycotina</taxon>
        <taxon>Agaricomycetes</taxon>
        <taxon>Agaricomycetidae</taxon>
        <taxon>Agaricales</taxon>
        <taxon>Marasmiineae</taxon>
        <taxon>Marasmiaceae</taxon>
        <taxon>Moniliophthora</taxon>
    </lineage>
</organism>
<protein>
    <submittedName>
        <fullName evidence="2">Uncharacterized protein</fullName>
    </submittedName>
</protein>